<dbReference type="InterPro" id="IPR003726">
    <property type="entry name" value="HCY_dom"/>
</dbReference>
<dbReference type="PANTHER" id="PTHR46120">
    <property type="entry name" value="BETAINE--HOMOCYSTEINE S-METHYLTRANSFERASE 1"/>
    <property type="match status" value="1"/>
</dbReference>
<evidence type="ECO:0000256" key="5">
    <source>
        <dbReference type="ARBA" id="ARBA00022723"/>
    </source>
</evidence>
<dbReference type="InterPro" id="IPR017226">
    <property type="entry name" value="BHMT-like"/>
</dbReference>
<dbReference type="InterPro" id="IPR051524">
    <property type="entry name" value="BHMT"/>
</dbReference>
<evidence type="ECO:0000313" key="9">
    <source>
        <dbReference type="EMBL" id="CAK8696230.1"/>
    </source>
</evidence>
<dbReference type="PROSITE" id="PS50970">
    <property type="entry name" value="HCY"/>
    <property type="match status" value="1"/>
</dbReference>
<dbReference type="SUPFAM" id="SSF82282">
    <property type="entry name" value="Homocysteine S-methyltransferase"/>
    <property type="match status" value="1"/>
</dbReference>
<proteinExistence type="predicted"/>
<feature type="binding site" evidence="7">
    <location>
        <position position="292"/>
    </location>
    <ligand>
        <name>Zn(2+)</name>
        <dbReference type="ChEBI" id="CHEBI:29105"/>
    </ligand>
</feature>
<evidence type="ECO:0000256" key="1">
    <source>
        <dbReference type="ARBA" id="ARBA00001947"/>
    </source>
</evidence>
<evidence type="ECO:0000313" key="10">
    <source>
        <dbReference type="Proteomes" id="UP001642483"/>
    </source>
</evidence>
<comment type="cofactor">
    <cofactor evidence="1 7">
        <name>Zn(2+)</name>
        <dbReference type="ChEBI" id="CHEBI:29105"/>
    </cofactor>
</comment>
<keyword evidence="4 7" id="KW-0808">Transferase</keyword>
<keyword evidence="3 7" id="KW-0489">Methyltransferase</keyword>
<evidence type="ECO:0000256" key="3">
    <source>
        <dbReference type="ARBA" id="ARBA00022603"/>
    </source>
</evidence>
<name>A0ABP0GWW9_CLALP</name>
<dbReference type="InterPro" id="IPR036589">
    <property type="entry name" value="HCY_dom_sf"/>
</dbReference>
<dbReference type="Gene3D" id="3.20.20.330">
    <property type="entry name" value="Homocysteine-binding-like domain"/>
    <property type="match status" value="1"/>
</dbReference>
<comment type="pathway">
    <text evidence="2">Amino-acid biosynthesis; L-methionine biosynthesis via de novo pathway; L-methionine from L-homocysteine (BhmT route): step 1/1.</text>
</comment>
<evidence type="ECO:0000256" key="6">
    <source>
        <dbReference type="ARBA" id="ARBA00022833"/>
    </source>
</evidence>
<dbReference type="PIRSF" id="PIRSF037505">
    <property type="entry name" value="Betaine_HMT"/>
    <property type="match status" value="1"/>
</dbReference>
<feature type="binding site" evidence="7">
    <location>
        <position position="208"/>
    </location>
    <ligand>
        <name>Zn(2+)</name>
        <dbReference type="ChEBI" id="CHEBI:29105"/>
    </ligand>
</feature>
<evidence type="ECO:0000256" key="7">
    <source>
        <dbReference type="PROSITE-ProRule" id="PRU00333"/>
    </source>
</evidence>
<keyword evidence="10" id="KW-1185">Reference proteome</keyword>
<dbReference type="EMBL" id="CAWYQH010000152">
    <property type="protein sequence ID" value="CAK8696230.1"/>
    <property type="molecule type" value="Genomic_DNA"/>
</dbReference>
<organism evidence="9 10">
    <name type="scientific">Clavelina lepadiformis</name>
    <name type="common">Light-bulb sea squirt</name>
    <name type="synonym">Ascidia lepadiformis</name>
    <dbReference type="NCBI Taxonomy" id="159417"/>
    <lineage>
        <taxon>Eukaryota</taxon>
        <taxon>Metazoa</taxon>
        <taxon>Chordata</taxon>
        <taxon>Tunicata</taxon>
        <taxon>Ascidiacea</taxon>
        <taxon>Aplousobranchia</taxon>
        <taxon>Clavelinidae</taxon>
        <taxon>Clavelina</taxon>
    </lineage>
</organism>
<evidence type="ECO:0000259" key="8">
    <source>
        <dbReference type="PROSITE" id="PS50970"/>
    </source>
</evidence>
<keyword evidence="5 7" id="KW-0479">Metal-binding</keyword>
<gene>
    <name evidence="9" type="ORF">CVLEPA_LOCUS29400</name>
</gene>
<comment type="caution">
    <text evidence="9">The sequence shown here is derived from an EMBL/GenBank/DDBJ whole genome shotgun (WGS) entry which is preliminary data.</text>
</comment>
<dbReference type="PANTHER" id="PTHR46120:SF4">
    <property type="entry name" value="HCY-BINDING DOMAIN-CONTAINING PROTEIN"/>
    <property type="match status" value="1"/>
</dbReference>
<accession>A0ABP0GWW9</accession>
<reference evidence="9 10" key="1">
    <citation type="submission" date="2024-02" db="EMBL/GenBank/DDBJ databases">
        <authorList>
            <person name="Daric V."/>
            <person name="Darras S."/>
        </authorList>
    </citation>
    <scope>NUCLEOTIDE SEQUENCE [LARGE SCALE GENOMIC DNA]</scope>
</reference>
<dbReference type="Pfam" id="PF02574">
    <property type="entry name" value="S-methyl_trans"/>
    <property type="match status" value="1"/>
</dbReference>
<evidence type="ECO:0000256" key="4">
    <source>
        <dbReference type="ARBA" id="ARBA00022679"/>
    </source>
</evidence>
<evidence type="ECO:0000256" key="2">
    <source>
        <dbReference type="ARBA" id="ARBA00005137"/>
    </source>
</evidence>
<protein>
    <recommendedName>
        <fullName evidence="8">Hcy-binding domain-containing protein</fullName>
    </recommendedName>
</protein>
<dbReference type="Proteomes" id="UP001642483">
    <property type="component" value="Unassembled WGS sequence"/>
</dbReference>
<keyword evidence="6 7" id="KW-0862">Zinc</keyword>
<feature type="binding site" evidence="7">
    <location>
        <position position="293"/>
    </location>
    <ligand>
        <name>Zn(2+)</name>
        <dbReference type="ChEBI" id="CHEBI:29105"/>
    </ligand>
</feature>
<sequence>MAFNKISLLERLKTGPVVGDGSMVVLLEKRGYCTPGIWTPEAVMLYPEAVREILREYIHAGADVITTPCFYSSDARLRRGNKTFTAADINEAACKMAKEVAKEGRDVLVCGGLSPVEAYTDGKGEAAVKEEFEEQLKIFIKHDVDFVLAEFFAHVEEIEMCIDVMKKAGKPIAASMRIGPMGDFNGISVEDCALRMAKAGADVVGTNCMFDINTQLKTLRRMKDALEKAGLNREIMCQPPGYLCPEVENTLYGQPHLPEGPLLFEPRLMTRFEVHEFARAAFEQGIKYIGGCCATEPHHIRAIAQEVGILHIACP</sequence>
<feature type="domain" description="Hcy-binding" evidence="8">
    <location>
        <begin position="5"/>
        <end position="307"/>
    </location>
</feature>